<evidence type="ECO:0000256" key="2">
    <source>
        <dbReference type="PROSITE-ProRule" id="PRU00278"/>
    </source>
</evidence>
<dbReference type="SUPFAM" id="SSF109998">
    <property type="entry name" value="Triger factor/SurA peptide-binding domain-like"/>
    <property type="match status" value="1"/>
</dbReference>
<comment type="caution">
    <text evidence="4">The sequence shown here is derived from an EMBL/GenBank/DDBJ whole genome shotgun (WGS) entry which is preliminary data.</text>
</comment>
<dbReference type="Pfam" id="PF13145">
    <property type="entry name" value="Rotamase_2"/>
    <property type="match status" value="1"/>
</dbReference>
<dbReference type="Proteomes" id="UP000292919">
    <property type="component" value="Unassembled WGS sequence"/>
</dbReference>
<dbReference type="PROSITE" id="PS50198">
    <property type="entry name" value="PPIC_PPIASE_2"/>
    <property type="match status" value="1"/>
</dbReference>
<dbReference type="Gene3D" id="3.10.50.40">
    <property type="match status" value="1"/>
</dbReference>
<dbReference type="EMBL" id="SIXC01000003">
    <property type="protein sequence ID" value="TBH81059.1"/>
    <property type="molecule type" value="Genomic_DNA"/>
</dbReference>
<organism evidence="4 5">
    <name type="scientific">Desulfovibrio legallii</name>
    <dbReference type="NCBI Taxonomy" id="571438"/>
    <lineage>
        <taxon>Bacteria</taxon>
        <taxon>Pseudomonadati</taxon>
        <taxon>Thermodesulfobacteriota</taxon>
        <taxon>Desulfovibrionia</taxon>
        <taxon>Desulfovibrionales</taxon>
        <taxon>Desulfovibrionaceae</taxon>
        <taxon>Desulfovibrio</taxon>
    </lineage>
</organism>
<evidence type="ECO:0000313" key="4">
    <source>
        <dbReference type="EMBL" id="TBH81059.1"/>
    </source>
</evidence>
<evidence type="ECO:0000313" key="5">
    <source>
        <dbReference type="Proteomes" id="UP000292919"/>
    </source>
</evidence>
<sequence>MSSKVICSKGEYIVKKTLVLLLVAWLAVAGVARAAQLNKVAAVVNGQVITMFDLQKNALPDLARARLNPNDPKQAKAVDAVLHKVLDLMIMDILIAQEAKRLKVSVSPAEVDKEIAKIMQANHLTKEQFEQQLARQKGSVADLRANIEKGLLRQKIMGMEVGRKVVVTPDEIQAYYEAHKDTMYDRSGLHMGVLVYPPNVNAASIATQIKSGALSFEEAARKYSIAPNKDKGGDMGLVEWERLNPEWEARLTKMKPGDVTDVFDLQGRKAQVHLFRPGGGGAQLLTFEQAKPQIDAILRQPKAMERFEDYSAQLRNRAVIDIRL</sequence>
<dbReference type="PANTHER" id="PTHR47637">
    <property type="entry name" value="CHAPERONE SURA"/>
    <property type="match status" value="1"/>
</dbReference>
<protein>
    <submittedName>
        <fullName evidence="4">Peptidylprolyl isomerase</fullName>
    </submittedName>
</protein>
<evidence type="ECO:0000256" key="1">
    <source>
        <dbReference type="ARBA" id="ARBA00022729"/>
    </source>
</evidence>
<proteinExistence type="predicted"/>
<evidence type="ECO:0000259" key="3">
    <source>
        <dbReference type="PROSITE" id="PS50198"/>
    </source>
</evidence>
<dbReference type="Pfam" id="PF13624">
    <property type="entry name" value="SurA_N_3"/>
    <property type="match status" value="1"/>
</dbReference>
<dbReference type="SUPFAM" id="SSF54534">
    <property type="entry name" value="FKBP-like"/>
    <property type="match status" value="1"/>
</dbReference>
<reference evidence="4 5" key="1">
    <citation type="submission" date="2018-12" db="EMBL/GenBank/DDBJ databases">
        <title>First genome draft of Desulfovibrio legallis sp. nov.</title>
        <authorList>
            <person name="Ben Dhia O."/>
            <person name="Najjari A."/>
            <person name="Ferjani R."/>
            <person name="Fhoula I."/>
            <person name="Fardeau M.-L."/>
            <person name="Boudabbous A."/>
            <person name="Ouzari H.I."/>
        </authorList>
    </citation>
    <scope>NUCLEOTIDE SEQUENCE [LARGE SCALE GENOMIC DNA]</scope>
    <source>
        <strain evidence="4 5">H1T</strain>
    </source>
</reference>
<keyword evidence="5" id="KW-1185">Reference proteome</keyword>
<dbReference type="Gene3D" id="1.10.4030.10">
    <property type="entry name" value="Porin chaperone SurA, peptide-binding domain"/>
    <property type="match status" value="1"/>
</dbReference>
<keyword evidence="2" id="KW-0697">Rotamase</keyword>
<dbReference type="InterPro" id="IPR000297">
    <property type="entry name" value="PPIase_PpiC"/>
</dbReference>
<gene>
    <name evidence="4" type="ORF">EB812_02905</name>
</gene>
<feature type="domain" description="PpiC" evidence="3">
    <location>
        <begin position="193"/>
        <end position="264"/>
    </location>
</feature>
<dbReference type="GO" id="GO:0003755">
    <property type="term" value="F:peptidyl-prolyl cis-trans isomerase activity"/>
    <property type="evidence" value="ECO:0007669"/>
    <property type="project" value="UniProtKB-KW"/>
</dbReference>
<dbReference type="InterPro" id="IPR046357">
    <property type="entry name" value="PPIase_dom_sf"/>
</dbReference>
<dbReference type="AlphaFoldDB" id="A0A6H3FDH8"/>
<name>A0A6H3FDH8_9BACT</name>
<accession>A0A6H3FDH8</accession>
<dbReference type="PANTHER" id="PTHR47637:SF1">
    <property type="entry name" value="CHAPERONE SURA"/>
    <property type="match status" value="1"/>
</dbReference>
<dbReference type="InterPro" id="IPR050280">
    <property type="entry name" value="OMP_Chaperone_SurA"/>
</dbReference>
<dbReference type="RefSeq" id="WP_118230400.1">
    <property type="nucleotide sequence ID" value="NZ_DBFBQU010000308.1"/>
</dbReference>
<dbReference type="InterPro" id="IPR027304">
    <property type="entry name" value="Trigger_fact/SurA_dom_sf"/>
</dbReference>
<keyword evidence="2 4" id="KW-0413">Isomerase</keyword>
<keyword evidence="1" id="KW-0732">Signal</keyword>